<dbReference type="STRING" id="33114.A0A2G2WZA3"/>
<dbReference type="PANTHER" id="PTHR48005:SF16">
    <property type="entry name" value="MDIS1-INTERACTING RECEPTOR LIKE KINASE 2-LIKE ISOFORM X1"/>
    <property type="match status" value="1"/>
</dbReference>
<dbReference type="PROSITE" id="PS00107">
    <property type="entry name" value="PROTEIN_KINASE_ATP"/>
    <property type="match status" value="1"/>
</dbReference>
<keyword evidence="10 19" id="KW-0547">Nucleotide-binding</keyword>
<dbReference type="GO" id="GO:0006952">
    <property type="term" value="P:defense response"/>
    <property type="evidence" value="ECO:0007669"/>
    <property type="project" value="UniProtKB-ARBA"/>
</dbReference>
<evidence type="ECO:0000256" key="5">
    <source>
        <dbReference type="ARBA" id="ARBA00022614"/>
    </source>
</evidence>
<evidence type="ECO:0000256" key="20">
    <source>
        <dbReference type="SAM" id="Phobius"/>
    </source>
</evidence>
<dbReference type="Gene3D" id="1.10.510.10">
    <property type="entry name" value="Transferase(Phosphotransferase) domain 1"/>
    <property type="match status" value="1"/>
</dbReference>
<evidence type="ECO:0000256" key="13">
    <source>
        <dbReference type="ARBA" id="ARBA00022989"/>
    </source>
</evidence>
<dbReference type="InterPro" id="IPR001245">
    <property type="entry name" value="Ser-Thr/Tyr_kinase_cat_dom"/>
</dbReference>
<keyword evidence="16" id="KW-0325">Glycoprotein</keyword>
<evidence type="ECO:0000256" key="10">
    <source>
        <dbReference type="ARBA" id="ARBA00022741"/>
    </source>
</evidence>
<evidence type="ECO:0000256" key="1">
    <source>
        <dbReference type="ARBA" id="ARBA00004479"/>
    </source>
</evidence>
<evidence type="ECO:0000256" key="2">
    <source>
        <dbReference type="ARBA" id="ARBA00012513"/>
    </source>
</evidence>
<proteinExistence type="predicted"/>
<keyword evidence="4" id="KW-0597">Phosphoprotein</keyword>
<dbReference type="FunFam" id="3.30.200.20:FF:000309">
    <property type="entry name" value="Leucine-rich repeat receptor protein kinase MSP1"/>
    <property type="match status" value="1"/>
</dbReference>
<reference evidence="22 23" key="1">
    <citation type="journal article" date="2017" name="Genome Biol.">
        <title>New reference genome sequences of hot pepper reveal the massive evolution of plant disease-resistance genes by retroduplication.</title>
        <authorList>
            <person name="Kim S."/>
            <person name="Park J."/>
            <person name="Yeom S.I."/>
            <person name="Kim Y.M."/>
            <person name="Seo E."/>
            <person name="Kim K.T."/>
            <person name="Kim M.S."/>
            <person name="Lee J.M."/>
            <person name="Cheong K."/>
            <person name="Shin H.S."/>
            <person name="Kim S.B."/>
            <person name="Han K."/>
            <person name="Lee J."/>
            <person name="Park M."/>
            <person name="Lee H.A."/>
            <person name="Lee H.Y."/>
            <person name="Lee Y."/>
            <person name="Oh S."/>
            <person name="Lee J.H."/>
            <person name="Choi E."/>
            <person name="Choi E."/>
            <person name="Lee S.E."/>
            <person name="Jeon J."/>
            <person name="Kim H."/>
            <person name="Choi G."/>
            <person name="Song H."/>
            <person name="Lee J."/>
            <person name="Lee S.C."/>
            <person name="Kwon J.K."/>
            <person name="Lee H.Y."/>
            <person name="Koo N."/>
            <person name="Hong Y."/>
            <person name="Kim R.W."/>
            <person name="Kang W.H."/>
            <person name="Huh J.H."/>
            <person name="Kang B.C."/>
            <person name="Yang T.J."/>
            <person name="Lee Y.H."/>
            <person name="Bennetzen J.L."/>
            <person name="Choi D."/>
        </authorList>
    </citation>
    <scope>NUCLEOTIDE SEQUENCE [LARGE SCALE GENOMIC DNA]</scope>
    <source>
        <strain evidence="23">cv. PBC81</strain>
    </source>
</reference>
<evidence type="ECO:0000256" key="18">
    <source>
        <dbReference type="ARBA" id="ARBA00048679"/>
    </source>
</evidence>
<evidence type="ECO:0000256" key="3">
    <source>
        <dbReference type="ARBA" id="ARBA00022527"/>
    </source>
</evidence>
<evidence type="ECO:0000256" key="12">
    <source>
        <dbReference type="ARBA" id="ARBA00022840"/>
    </source>
</evidence>
<comment type="subcellular location">
    <subcellularLocation>
        <location evidence="1">Membrane</location>
        <topology evidence="1">Single-pass type I membrane protein</topology>
    </subcellularLocation>
</comment>
<dbReference type="Gene3D" id="3.30.200.20">
    <property type="entry name" value="Phosphorylase Kinase, domain 1"/>
    <property type="match status" value="1"/>
</dbReference>
<protein>
    <recommendedName>
        <fullName evidence="2">non-specific serine/threonine protein kinase</fullName>
        <ecNumber evidence="2">2.7.11.1</ecNumber>
    </recommendedName>
</protein>
<evidence type="ECO:0000256" key="16">
    <source>
        <dbReference type="ARBA" id="ARBA00023180"/>
    </source>
</evidence>
<keyword evidence="15" id="KW-0675">Receptor</keyword>
<evidence type="ECO:0000256" key="9">
    <source>
        <dbReference type="ARBA" id="ARBA00022737"/>
    </source>
</evidence>
<keyword evidence="13 20" id="KW-1133">Transmembrane helix</keyword>
<comment type="catalytic activity">
    <reaction evidence="18">
        <text>L-seryl-[protein] + ATP = O-phospho-L-seryl-[protein] + ADP + H(+)</text>
        <dbReference type="Rhea" id="RHEA:17989"/>
        <dbReference type="Rhea" id="RHEA-COMP:9863"/>
        <dbReference type="Rhea" id="RHEA-COMP:11604"/>
        <dbReference type="ChEBI" id="CHEBI:15378"/>
        <dbReference type="ChEBI" id="CHEBI:29999"/>
        <dbReference type="ChEBI" id="CHEBI:30616"/>
        <dbReference type="ChEBI" id="CHEBI:83421"/>
        <dbReference type="ChEBI" id="CHEBI:456216"/>
        <dbReference type="EC" id="2.7.11.1"/>
    </reaction>
</comment>
<accession>A0A2G2WZA3</accession>
<sequence>MEIGNLVNATLFYAYSNELSGLVPAEIGKMKLLESLSLQRNNLSGPLPKALGDLTKLTLLYLYDNQLSGPIPKIGKMKSLMDLILYENNLSGPVPKALGDSTELTSFYLNENQLSGPIPSEIGKLTNLVEVYLDINQLTGHIPPEIGNLNNAKFFDASSNKLSGPIPAEMGKMKSLESLSIQRNNLSGPIPKALGELIKLTILYLNGNQLSGPIPSEIGKLTNLVKVDLTRNRIGGSIPPEIGNIRGLLGLDLSSNHLIGQIPKEFGKLTSLGRKFILITVLPAIGALVLLCVFIGVLYRCNKRRVRDVERWDNDGWLSISMLDGRALYKDILNATEEFDEKFCIGQGGHGSVYKVNLPSLGTIAVKRLNSSIENTHPKSFMNEIRALTGIKHRNIVNLYGYCSHAQHLFLVYEYAERGSLSSILTNEAESKKLDWLKRVNIIKGVAFALSYMHEDCSPPIVHRDISSSNVLLDSEYEARVSDFGIAKLLKPDSSNCTALAGIYGYVAPELAYTMNVTPMCDVYSFGVLALEIIKGKHLGEYITVVANSSTINHVQFSDLLDERLPYPEDEVKEVLVFIIQLASSCLVETPKSRPAMHFISHKLSTV</sequence>
<evidence type="ECO:0000256" key="11">
    <source>
        <dbReference type="ARBA" id="ARBA00022777"/>
    </source>
</evidence>
<keyword evidence="14 20" id="KW-0472">Membrane</keyword>
<evidence type="ECO:0000256" key="17">
    <source>
        <dbReference type="ARBA" id="ARBA00047899"/>
    </source>
</evidence>
<dbReference type="OrthoDB" id="676979at2759"/>
<evidence type="ECO:0000313" key="23">
    <source>
        <dbReference type="Proteomes" id="UP000224567"/>
    </source>
</evidence>
<dbReference type="InterPro" id="IPR001611">
    <property type="entry name" value="Leu-rich_rpt"/>
</dbReference>
<dbReference type="SUPFAM" id="SSF56112">
    <property type="entry name" value="Protein kinase-like (PK-like)"/>
    <property type="match status" value="1"/>
</dbReference>
<feature type="transmembrane region" description="Helical" evidence="20">
    <location>
        <begin position="276"/>
        <end position="299"/>
    </location>
</feature>
<dbReference type="GO" id="GO:0051707">
    <property type="term" value="P:response to other organism"/>
    <property type="evidence" value="ECO:0007669"/>
    <property type="project" value="UniProtKB-ARBA"/>
</dbReference>
<dbReference type="Pfam" id="PF07714">
    <property type="entry name" value="PK_Tyr_Ser-Thr"/>
    <property type="match status" value="1"/>
</dbReference>
<dbReference type="FunFam" id="3.80.10.10:FF:000041">
    <property type="entry name" value="LRR receptor-like serine/threonine-protein kinase ERECTA"/>
    <property type="match status" value="1"/>
</dbReference>
<feature type="binding site" evidence="19">
    <location>
        <position position="367"/>
    </location>
    <ligand>
        <name>ATP</name>
        <dbReference type="ChEBI" id="CHEBI:30616"/>
    </ligand>
</feature>
<evidence type="ECO:0000256" key="6">
    <source>
        <dbReference type="ARBA" id="ARBA00022679"/>
    </source>
</evidence>
<reference evidence="23" key="2">
    <citation type="journal article" date="2017" name="J. Anim. Genet.">
        <title>Multiple reference genome sequences of hot pepper reveal the massive evolution of plant disease resistance genes by retroduplication.</title>
        <authorList>
            <person name="Kim S."/>
            <person name="Park J."/>
            <person name="Yeom S.-I."/>
            <person name="Kim Y.-M."/>
            <person name="Seo E."/>
            <person name="Kim K.-T."/>
            <person name="Kim M.-S."/>
            <person name="Lee J.M."/>
            <person name="Cheong K."/>
            <person name="Shin H.-S."/>
            <person name="Kim S.-B."/>
            <person name="Han K."/>
            <person name="Lee J."/>
            <person name="Park M."/>
            <person name="Lee H.-A."/>
            <person name="Lee H.-Y."/>
            <person name="Lee Y."/>
            <person name="Oh S."/>
            <person name="Lee J.H."/>
            <person name="Choi E."/>
            <person name="Choi E."/>
            <person name="Lee S.E."/>
            <person name="Jeon J."/>
            <person name="Kim H."/>
            <person name="Choi G."/>
            <person name="Song H."/>
            <person name="Lee J."/>
            <person name="Lee S.-C."/>
            <person name="Kwon J.-K."/>
            <person name="Lee H.-Y."/>
            <person name="Koo N."/>
            <person name="Hong Y."/>
            <person name="Kim R.W."/>
            <person name="Kang W.-H."/>
            <person name="Huh J.H."/>
            <person name="Kang B.-C."/>
            <person name="Yang T.-J."/>
            <person name="Lee Y.-H."/>
            <person name="Bennetzen J.L."/>
            <person name="Choi D."/>
        </authorList>
    </citation>
    <scope>NUCLEOTIDE SEQUENCE [LARGE SCALE GENOMIC DNA]</scope>
    <source>
        <strain evidence="23">cv. PBC81</strain>
    </source>
</reference>
<gene>
    <name evidence="22" type="ORF">CQW23_10315</name>
</gene>
<feature type="domain" description="Protein kinase" evidence="21">
    <location>
        <begin position="339"/>
        <end position="605"/>
    </location>
</feature>
<dbReference type="Proteomes" id="UP000224567">
    <property type="component" value="Unassembled WGS sequence"/>
</dbReference>
<dbReference type="InterPro" id="IPR011009">
    <property type="entry name" value="Kinase-like_dom_sf"/>
</dbReference>
<keyword evidence="8" id="KW-0732">Signal</keyword>
<name>A0A2G2WZA3_CAPBA</name>
<keyword evidence="7 20" id="KW-0812">Transmembrane</keyword>
<dbReference type="InterPro" id="IPR008266">
    <property type="entry name" value="Tyr_kinase_AS"/>
</dbReference>
<evidence type="ECO:0000256" key="15">
    <source>
        <dbReference type="ARBA" id="ARBA00023170"/>
    </source>
</evidence>
<evidence type="ECO:0000256" key="8">
    <source>
        <dbReference type="ARBA" id="ARBA00022729"/>
    </source>
</evidence>
<keyword evidence="5" id="KW-0433">Leucine-rich repeat</keyword>
<dbReference type="FunFam" id="1.10.510.10:FF:000445">
    <property type="entry name" value="MDIS1-interacting receptor like kinase 2"/>
    <property type="match status" value="1"/>
</dbReference>
<dbReference type="EC" id="2.7.11.1" evidence="2"/>
<comment type="caution">
    <text evidence="22">The sequence shown here is derived from an EMBL/GenBank/DDBJ whole genome shotgun (WGS) entry which is preliminary data.</text>
</comment>
<dbReference type="AlphaFoldDB" id="A0A2G2WZA3"/>
<keyword evidence="3" id="KW-0723">Serine/threonine-protein kinase</keyword>
<dbReference type="InterPro" id="IPR017441">
    <property type="entry name" value="Protein_kinase_ATP_BS"/>
</dbReference>
<comment type="catalytic activity">
    <reaction evidence="17">
        <text>L-threonyl-[protein] + ATP = O-phospho-L-threonyl-[protein] + ADP + H(+)</text>
        <dbReference type="Rhea" id="RHEA:46608"/>
        <dbReference type="Rhea" id="RHEA-COMP:11060"/>
        <dbReference type="Rhea" id="RHEA-COMP:11605"/>
        <dbReference type="ChEBI" id="CHEBI:15378"/>
        <dbReference type="ChEBI" id="CHEBI:30013"/>
        <dbReference type="ChEBI" id="CHEBI:30616"/>
        <dbReference type="ChEBI" id="CHEBI:61977"/>
        <dbReference type="ChEBI" id="CHEBI:456216"/>
        <dbReference type="EC" id="2.7.11.1"/>
    </reaction>
</comment>
<dbReference type="SUPFAM" id="SSF52058">
    <property type="entry name" value="L domain-like"/>
    <property type="match status" value="1"/>
</dbReference>
<keyword evidence="23" id="KW-1185">Reference proteome</keyword>
<dbReference type="PROSITE" id="PS00109">
    <property type="entry name" value="PROTEIN_KINASE_TYR"/>
    <property type="match status" value="1"/>
</dbReference>
<evidence type="ECO:0000313" key="22">
    <source>
        <dbReference type="EMBL" id="PHT50568.1"/>
    </source>
</evidence>
<keyword evidence="9" id="KW-0677">Repeat</keyword>
<dbReference type="InterPro" id="IPR051420">
    <property type="entry name" value="Ser_Thr_Kinases_DiverseReg"/>
</dbReference>
<dbReference type="GO" id="GO:0004674">
    <property type="term" value="F:protein serine/threonine kinase activity"/>
    <property type="evidence" value="ECO:0007669"/>
    <property type="project" value="UniProtKB-KW"/>
</dbReference>
<dbReference type="GO" id="GO:0016020">
    <property type="term" value="C:membrane"/>
    <property type="evidence" value="ECO:0007669"/>
    <property type="project" value="UniProtKB-SubCell"/>
</dbReference>
<evidence type="ECO:0000259" key="21">
    <source>
        <dbReference type="PROSITE" id="PS50011"/>
    </source>
</evidence>
<feature type="non-terminal residue" evidence="22">
    <location>
        <position position="607"/>
    </location>
</feature>
<dbReference type="PROSITE" id="PS50011">
    <property type="entry name" value="PROTEIN_KINASE_DOM"/>
    <property type="match status" value="1"/>
</dbReference>
<dbReference type="FunFam" id="3.80.10.10:FF:000095">
    <property type="entry name" value="LRR receptor-like serine/threonine-protein kinase GSO1"/>
    <property type="match status" value="1"/>
</dbReference>
<dbReference type="PANTHER" id="PTHR48005">
    <property type="entry name" value="LEUCINE RICH REPEAT KINASE 2"/>
    <property type="match status" value="1"/>
</dbReference>
<dbReference type="InterPro" id="IPR000719">
    <property type="entry name" value="Prot_kinase_dom"/>
</dbReference>
<dbReference type="EMBL" id="MLFT02000004">
    <property type="protein sequence ID" value="PHT50568.1"/>
    <property type="molecule type" value="Genomic_DNA"/>
</dbReference>
<dbReference type="Pfam" id="PF00560">
    <property type="entry name" value="LRR_1"/>
    <property type="match status" value="7"/>
</dbReference>
<keyword evidence="12 19" id="KW-0067">ATP-binding</keyword>
<dbReference type="GO" id="GO:0005524">
    <property type="term" value="F:ATP binding"/>
    <property type="evidence" value="ECO:0007669"/>
    <property type="project" value="UniProtKB-UniRule"/>
</dbReference>
<evidence type="ECO:0000256" key="4">
    <source>
        <dbReference type="ARBA" id="ARBA00022553"/>
    </source>
</evidence>
<keyword evidence="6" id="KW-0808">Transferase</keyword>
<evidence type="ECO:0000256" key="14">
    <source>
        <dbReference type="ARBA" id="ARBA00023136"/>
    </source>
</evidence>
<evidence type="ECO:0000256" key="19">
    <source>
        <dbReference type="PROSITE-ProRule" id="PRU10141"/>
    </source>
</evidence>
<dbReference type="InterPro" id="IPR003591">
    <property type="entry name" value="Leu-rich_rpt_typical-subtyp"/>
</dbReference>
<keyword evidence="11" id="KW-0418">Kinase</keyword>
<dbReference type="InterPro" id="IPR032675">
    <property type="entry name" value="LRR_dom_sf"/>
</dbReference>
<evidence type="ECO:0000256" key="7">
    <source>
        <dbReference type="ARBA" id="ARBA00022692"/>
    </source>
</evidence>
<dbReference type="Gene3D" id="3.80.10.10">
    <property type="entry name" value="Ribonuclease Inhibitor"/>
    <property type="match status" value="2"/>
</dbReference>
<organism evidence="22 23">
    <name type="scientific">Capsicum baccatum</name>
    <name type="common">Peruvian pepper</name>
    <dbReference type="NCBI Taxonomy" id="33114"/>
    <lineage>
        <taxon>Eukaryota</taxon>
        <taxon>Viridiplantae</taxon>
        <taxon>Streptophyta</taxon>
        <taxon>Embryophyta</taxon>
        <taxon>Tracheophyta</taxon>
        <taxon>Spermatophyta</taxon>
        <taxon>Magnoliopsida</taxon>
        <taxon>eudicotyledons</taxon>
        <taxon>Gunneridae</taxon>
        <taxon>Pentapetalae</taxon>
        <taxon>asterids</taxon>
        <taxon>lamiids</taxon>
        <taxon>Solanales</taxon>
        <taxon>Solanaceae</taxon>
        <taxon>Solanoideae</taxon>
        <taxon>Capsiceae</taxon>
        <taxon>Capsicum</taxon>
    </lineage>
</organism>
<dbReference type="SMART" id="SM00369">
    <property type="entry name" value="LRR_TYP"/>
    <property type="match status" value="5"/>
</dbReference>